<gene>
    <name evidence="2" type="ORF">DILT_LOCUS17763</name>
</gene>
<accession>A0A3P7NPU8</accession>
<evidence type="ECO:0000256" key="1">
    <source>
        <dbReference type="SAM" id="MobiDB-lite"/>
    </source>
</evidence>
<dbReference type="Proteomes" id="UP000281553">
    <property type="component" value="Unassembled WGS sequence"/>
</dbReference>
<reference evidence="2 3" key="1">
    <citation type="submission" date="2018-11" db="EMBL/GenBank/DDBJ databases">
        <authorList>
            <consortium name="Pathogen Informatics"/>
        </authorList>
    </citation>
    <scope>NUCLEOTIDE SEQUENCE [LARGE SCALE GENOMIC DNA]</scope>
</reference>
<keyword evidence="3" id="KW-1185">Reference proteome</keyword>
<dbReference type="AlphaFoldDB" id="A0A3P7NPU8"/>
<proteinExistence type="predicted"/>
<feature type="region of interest" description="Disordered" evidence="1">
    <location>
        <begin position="1"/>
        <end position="35"/>
    </location>
</feature>
<sequence>MAKASVIKAPERTDKSPKRTTVLRGRSSSSDEDSD</sequence>
<evidence type="ECO:0000313" key="3">
    <source>
        <dbReference type="Proteomes" id="UP000281553"/>
    </source>
</evidence>
<name>A0A3P7NPU8_DIBLA</name>
<protein>
    <submittedName>
        <fullName evidence="2">Uncharacterized protein</fullName>
    </submittedName>
</protein>
<dbReference type="EMBL" id="UYRU01094557">
    <property type="protein sequence ID" value="VDN39093.1"/>
    <property type="molecule type" value="Genomic_DNA"/>
</dbReference>
<organism evidence="2 3">
    <name type="scientific">Dibothriocephalus latus</name>
    <name type="common">Fish tapeworm</name>
    <name type="synonym">Diphyllobothrium latum</name>
    <dbReference type="NCBI Taxonomy" id="60516"/>
    <lineage>
        <taxon>Eukaryota</taxon>
        <taxon>Metazoa</taxon>
        <taxon>Spiralia</taxon>
        <taxon>Lophotrochozoa</taxon>
        <taxon>Platyhelminthes</taxon>
        <taxon>Cestoda</taxon>
        <taxon>Eucestoda</taxon>
        <taxon>Diphyllobothriidea</taxon>
        <taxon>Diphyllobothriidae</taxon>
        <taxon>Dibothriocephalus</taxon>
    </lineage>
</organism>
<evidence type="ECO:0000313" key="2">
    <source>
        <dbReference type="EMBL" id="VDN39093.1"/>
    </source>
</evidence>